<dbReference type="OrthoDB" id="275877at2759"/>
<evidence type="ECO:0000313" key="1">
    <source>
        <dbReference type="EMBL" id="CUF42160.1"/>
    </source>
</evidence>
<protein>
    <submittedName>
        <fullName evidence="1">Uncharacterized protein</fullName>
    </submittedName>
</protein>
<dbReference type="AlphaFoldDB" id="A0A0S4IUX4"/>
<dbReference type="EMBL" id="CYKH01000320">
    <property type="protein sequence ID" value="CUF42160.1"/>
    <property type="molecule type" value="Genomic_DNA"/>
</dbReference>
<organism evidence="1 2">
    <name type="scientific">Bodo saltans</name>
    <name type="common">Flagellated protozoan</name>
    <dbReference type="NCBI Taxonomy" id="75058"/>
    <lineage>
        <taxon>Eukaryota</taxon>
        <taxon>Discoba</taxon>
        <taxon>Euglenozoa</taxon>
        <taxon>Kinetoplastea</taxon>
        <taxon>Metakinetoplastina</taxon>
        <taxon>Eubodonida</taxon>
        <taxon>Bodonidae</taxon>
        <taxon>Bodo</taxon>
    </lineage>
</organism>
<dbReference type="VEuPathDB" id="TriTrypDB:BSAL_62375"/>
<keyword evidence="2" id="KW-1185">Reference proteome</keyword>
<sequence>MSADPDEPVIANRLTGGHVIKNMIYKHKPGNEMEVMTGWNDGGGCREYNQEIVSPARLEGLHKKHPCFTLNEKLIKCSLQCPNEMKLGGRTAMCNEPRKELMQCFTRNKKWEEPAEQPWYRRLL</sequence>
<dbReference type="OMA" id="IYAHDEN"/>
<evidence type="ECO:0000313" key="2">
    <source>
        <dbReference type="Proteomes" id="UP000051952"/>
    </source>
</evidence>
<proteinExistence type="predicted"/>
<name>A0A0S4IUX4_BODSA</name>
<accession>A0A0S4IUX4</accession>
<gene>
    <name evidence="1" type="ORF">BSAL_62375</name>
</gene>
<reference evidence="2" key="1">
    <citation type="submission" date="2015-09" db="EMBL/GenBank/DDBJ databases">
        <authorList>
            <consortium name="Pathogen Informatics"/>
        </authorList>
    </citation>
    <scope>NUCLEOTIDE SEQUENCE [LARGE SCALE GENOMIC DNA]</scope>
    <source>
        <strain evidence="2">Lake Konstanz</strain>
    </source>
</reference>
<dbReference type="Proteomes" id="UP000051952">
    <property type="component" value="Unassembled WGS sequence"/>
</dbReference>